<dbReference type="AlphaFoldDB" id="A1TBM1"/>
<dbReference type="Pfam" id="PF01447">
    <property type="entry name" value="Peptidase_M4"/>
    <property type="match status" value="1"/>
</dbReference>
<feature type="compositionally biased region" description="Acidic residues" evidence="9">
    <location>
        <begin position="148"/>
        <end position="158"/>
    </location>
</feature>
<dbReference type="Pfam" id="PF07504">
    <property type="entry name" value="FTP"/>
    <property type="match status" value="1"/>
</dbReference>
<dbReference type="eggNOG" id="COG3227">
    <property type="taxonomic scope" value="Bacteria"/>
</dbReference>
<dbReference type="PANTHER" id="PTHR33794:SF1">
    <property type="entry name" value="BACILLOLYSIN"/>
    <property type="match status" value="1"/>
</dbReference>
<dbReference type="Gene3D" id="1.10.390.10">
    <property type="entry name" value="Neutral Protease Domain 2"/>
    <property type="match status" value="1"/>
</dbReference>
<dbReference type="Gene3D" id="3.10.170.10">
    <property type="match status" value="1"/>
</dbReference>
<evidence type="ECO:0000256" key="4">
    <source>
        <dbReference type="ARBA" id="ARBA00022729"/>
    </source>
</evidence>
<dbReference type="CDD" id="cd09597">
    <property type="entry name" value="M4_TLP"/>
    <property type="match status" value="1"/>
</dbReference>
<dbReference type="PANTHER" id="PTHR33794">
    <property type="entry name" value="BACILLOLYSIN"/>
    <property type="match status" value="1"/>
</dbReference>
<feature type="domain" description="FTP" evidence="13">
    <location>
        <begin position="444"/>
        <end position="477"/>
    </location>
</feature>
<evidence type="ECO:0000256" key="1">
    <source>
        <dbReference type="ARBA" id="ARBA00009388"/>
    </source>
</evidence>
<comment type="similarity">
    <text evidence="1">Belongs to the peptidase M4 family.</text>
</comment>
<feature type="domain" description="Peptidase M4" evidence="11">
    <location>
        <begin position="613"/>
        <end position="738"/>
    </location>
</feature>
<dbReference type="GO" id="GO:0006508">
    <property type="term" value="P:proteolysis"/>
    <property type="evidence" value="ECO:0007669"/>
    <property type="project" value="UniProtKB-KW"/>
</dbReference>
<sequence>MDQCPRSRTPNGSWRGLYSGVVLAGIGVGMVVGQGVAVASPSEASEPSSSSQSGDTADAGPSTASQTPTTADADPEAEAEAEPDPDPGPDAEPDLADVADEAEEADDIEVAASTDEDPTRQSRTRTEEAPSADADDADAADAAAAADGEADADAAEDGEAALATSVADTPDPAAAVAVVSAGPALPDVATAPAAALRTLVSARPVTVQNMVTDVLTWVGLRPQADDGPTPPTPVSALVQSLWLAVRQTQYTWNNQRPTADATTSGPGLDGVVTGNLNAVDYDDSALTFTLTGGPAYGRVTIDASGGFTYTPGAAAAGRADKFTVRIDDTSGNPFHVHGLLGLLGITRPTEVTVVIAASSPVLQSVPSGLTMSELTSRDGVEVTPGRNGAVGVIDGRLTDQLVVNADDAAAVLNSLAFALGAVTGFAEPSAITATSVGKGADAEHFYRYTEKIAGVPVLGSEVILVTNAAGEVTSVFNYYRGLGEGFGITPDAAVDEDSEVWSIAGTAYLGPDVDPRVLESFLSTTTFTRELVVYTHDDTTSDLAWRVVVVVPDTGEMSPSGATYVIDADGASAGDVILGTSNAQAATSISIAKDWLGESRVMTIETRTVLWFRTYQLIDAPRNITTYRTSYSFFGLGSPSLPGTVVKRGFFGWDAAAVSAHANMAVVYDYFQDVLGRTSFDDEGALVSVSIRYNPRTSTVGYANAFWDPSRQLFAFGDAGYFQASVDVVAHEFTHAVVSYVVGDGGSVLDNGESGALNEAYSDIFGVLVEGKTGDGRWLIGEDSDHGVIRNLADPESIRTAYGPYRARVSDMYSGEGDDRGEHVNSTVFSHAAYLMMTDADTAGVSDETWAKVFYHSLGLGTSARFVDGRAAVLSSAGAQGLTATQLAAIARAFDTVEIYGAAPSSVIAV</sequence>
<feature type="active site" evidence="8">
    <location>
        <position position="732"/>
    </location>
</feature>
<evidence type="ECO:0000313" key="14">
    <source>
        <dbReference type="EMBL" id="ABM14571.1"/>
    </source>
</evidence>
<dbReference type="HOGENOM" id="CLU_331446_0_0_11"/>
<accession>A1TBM1</accession>
<keyword evidence="2" id="KW-0645">Protease</keyword>
<evidence type="ECO:0000256" key="3">
    <source>
        <dbReference type="ARBA" id="ARBA00022723"/>
    </source>
</evidence>
<proteinExistence type="inferred from homology"/>
<keyword evidence="3" id="KW-0479">Metal-binding</keyword>
<dbReference type="KEGG" id="mva:Mvan_3789"/>
<dbReference type="Pfam" id="PF17963">
    <property type="entry name" value="Big_9"/>
    <property type="match status" value="1"/>
</dbReference>
<evidence type="ECO:0000259" key="11">
    <source>
        <dbReference type="Pfam" id="PF01447"/>
    </source>
</evidence>
<dbReference type="GO" id="GO:0046872">
    <property type="term" value="F:metal ion binding"/>
    <property type="evidence" value="ECO:0007669"/>
    <property type="project" value="UniProtKB-KW"/>
</dbReference>
<dbReference type="PRINTS" id="PR00730">
    <property type="entry name" value="THERMOLYSIN"/>
</dbReference>
<dbReference type="Proteomes" id="UP000009159">
    <property type="component" value="Chromosome"/>
</dbReference>
<evidence type="ECO:0000256" key="5">
    <source>
        <dbReference type="ARBA" id="ARBA00022801"/>
    </source>
</evidence>
<evidence type="ECO:0000256" key="9">
    <source>
        <dbReference type="SAM" id="MobiDB-lite"/>
    </source>
</evidence>
<evidence type="ECO:0000256" key="8">
    <source>
        <dbReference type="PIRSR" id="PIRSR623612-1"/>
    </source>
</evidence>
<dbReference type="InterPro" id="IPR023612">
    <property type="entry name" value="Peptidase_M4"/>
</dbReference>
<feature type="compositionally biased region" description="Acidic residues" evidence="9">
    <location>
        <begin position="73"/>
        <end position="109"/>
    </location>
</feature>
<dbReference type="InterPro" id="IPR027268">
    <property type="entry name" value="Peptidase_M4/M1_CTD_sf"/>
</dbReference>
<evidence type="ECO:0000259" key="12">
    <source>
        <dbReference type="Pfam" id="PF02868"/>
    </source>
</evidence>
<dbReference type="GO" id="GO:0004222">
    <property type="term" value="F:metalloendopeptidase activity"/>
    <property type="evidence" value="ECO:0007669"/>
    <property type="project" value="InterPro"/>
</dbReference>
<keyword evidence="5" id="KW-0378">Hydrolase</keyword>
<feature type="active site" description="Proton donor" evidence="8">
    <location>
        <position position="823"/>
    </location>
</feature>
<evidence type="ECO:0000256" key="10">
    <source>
        <dbReference type="SAM" id="Phobius"/>
    </source>
</evidence>
<dbReference type="InterPro" id="IPR011096">
    <property type="entry name" value="FTP_domain"/>
</dbReference>
<feature type="compositionally biased region" description="Basic and acidic residues" evidence="9">
    <location>
        <begin position="117"/>
        <end position="128"/>
    </location>
</feature>
<feature type="domain" description="Peptidase M4 C-terminal" evidence="12">
    <location>
        <begin position="751"/>
        <end position="899"/>
    </location>
</feature>
<keyword evidence="10" id="KW-0812">Transmembrane</keyword>
<keyword evidence="10" id="KW-1133">Transmembrane helix</keyword>
<evidence type="ECO:0000256" key="7">
    <source>
        <dbReference type="ARBA" id="ARBA00023049"/>
    </source>
</evidence>
<feature type="region of interest" description="Disordered" evidence="9">
    <location>
        <begin position="38"/>
        <end position="158"/>
    </location>
</feature>
<name>A1TBM1_MYCVP</name>
<feature type="transmembrane region" description="Helical" evidence="10">
    <location>
        <begin position="16"/>
        <end position="39"/>
    </location>
</feature>
<dbReference type="SUPFAM" id="SSF55486">
    <property type="entry name" value="Metalloproteases ('zincins'), catalytic domain"/>
    <property type="match status" value="1"/>
</dbReference>
<organism evidence="14 15">
    <name type="scientific">Mycolicibacterium vanbaalenii (strain DSM 7251 / JCM 13017 / BCRC 16820 / KCTC 9966 / NRRL B-24157 / PYR-1)</name>
    <name type="common">Mycobacterium vanbaalenii</name>
    <dbReference type="NCBI Taxonomy" id="350058"/>
    <lineage>
        <taxon>Bacteria</taxon>
        <taxon>Bacillati</taxon>
        <taxon>Actinomycetota</taxon>
        <taxon>Actinomycetes</taxon>
        <taxon>Mycobacteriales</taxon>
        <taxon>Mycobacteriaceae</taxon>
        <taxon>Mycolicibacterium</taxon>
    </lineage>
</organism>
<evidence type="ECO:0000256" key="2">
    <source>
        <dbReference type="ARBA" id="ARBA00022670"/>
    </source>
</evidence>
<dbReference type="STRING" id="350058.Mvan_3789"/>
<protein>
    <submittedName>
        <fullName evidence="14">Peptidase M4, thermolysin</fullName>
    </submittedName>
</protein>
<keyword evidence="10" id="KW-0472">Membrane</keyword>
<gene>
    <name evidence="14" type="ordered locus">Mvan_3789</name>
</gene>
<reference evidence="14" key="1">
    <citation type="submission" date="2006-12" db="EMBL/GenBank/DDBJ databases">
        <title>Complete sequence of Mycobacterium vanbaalenii PYR-1.</title>
        <authorList>
            <consortium name="US DOE Joint Genome Institute"/>
            <person name="Copeland A."/>
            <person name="Lucas S."/>
            <person name="Lapidus A."/>
            <person name="Barry K."/>
            <person name="Detter J.C."/>
            <person name="Glavina del Rio T."/>
            <person name="Hammon N."/>
            <person name="Israni S."/>
            <person name="Dalin E."/>
            <person name="Tice H."/>
            <person name="Pitluck S."/>
            <person name="Singan V."/>
            <person name="Schmutz J."/>
            <person name="Larimer F."/>
            <person name="Land M."/>
            <person name="Hauser L."/>
            <person name="Kyrpides N."/>
            <person name="Anderson I.J."/>
            <person name="Miller C."/>
            <person name="Richardson P."/>
        </authorList>
    </citation>
    <scope>NUCLEOTIDE SEQUENCE [LARGE SCALE GENOMIC DNA]</scope>
    <source>
        <strain evidence="14">PYR-1</strain>
    </source>
</reference>
<evidence type="ECO:0000256" key="6">
    <source>
        <dbReference type="ARBA" id="ARBA00022833"/>
    </source>
</evidence>
<evidence type="ECO:0000259" key="13">
    <source>
        <dbReference type="Pfam" id="PF07504"/>
    </source>
</evidence>
<dbReference type="Pfam" id="PF02868">
    <property type="entry name" value="Peptidase_M4_C"/>
    <property type="match status" value="1"/>
</dbReference>
<evidence type="ECO:0000313" key="15">
    <source>
        <dbReference type="Proteomes" id="UP000009159"/>
    </source>
</evidence>
<keyword evidence="15" id="KW-1185">Reference proteome</keyword>
<keyword evidence="4" id="KW-0732">Signal</keyword>
<keyword evidence="6" id="KW-0862">Zinc</keyword>
<dbReference type="InterPro" id="IPR001570">
    <property type="entry name" value="Peptidase_M4_C_domain"/>
</dbReference>
<feature type="compositionally biased region" description="Low complexity" evidence="9">
    <location>
        <begin position="38"/>
        <end position="51"/>
    </location>
</feature>
<dbReference type="EMBL" id="CP000511">
    <property type="protein sequence ID" value="ABM14571.1"/>
    <property type="molecule type" value="Genomic_DNA"/>
</dbReference>
<dbReference type="InterPro" id="IPR013856">
    <property type="entry name" value="Peptidase_M4_domain"/>
</dbReference>
<keyword evidence="7" id="KW-0482">Metalloprotease</keyword>
<dbReference type="InterPro" id="IPR050728">
    <property type="entry name" value="Zinc_Metalloprotease_M4"/>
</dbReference>